<feature type="domain" description="GATA-type" evidence="8">
    <location>
        <begin position="464"/>
        <end position="499"/>
    </location>
</feature>
<evidence type="ECO:0000256" key="7">
    <source>
        <dbReference type="SAM" id="MobiDB-lite"/>
    </source>
</evidence>
<accession>A0A9P5SIC0</accession>
<feature type="compositionally biased region" description="Basic and acidic residues" evidence="7">
    <location>
        <begin position="29"/>
        <end position="47"/>
    </location>
</feature>
<organism evidence="9 10">
    <name type="scientific">Podila minutissima</name>
    <dbReference type="NCBI Taxonomy" id="64525"/>
    <lineage>
        <taxon>Eukaryota</taxon>
        <taxon>Fungi</taxon>
        <taxon>Fungi incertae sedis</taxon>
        <taxon>Mucoromycota</taxon>
        <taxon>Mortierellomycotina</taxon>
        <taxon>Mortierellomycetes</taxon>
        <taxon>Mortierellales</taxon>
        <taxon>Mortierellaceae</taxon>
        <taxon>Podila</taxon>
    </lineage>
</organism>
<feature type="compositionally biased region" description="Basic and acidic residues" evidence="7">
    <location>
        <begin position="535"/>
        <end position="556"/>
    </location>
</feature>
<keyword evidence="5" id="KW-0804">Transcription</keyword>
<keyword evidence="4" id="KW-0805">Transcription regulation</keyword>
<keyword evidence="10" id="KW-1185">Reference proteome</keyword>
<evidence type="ECO:0000256" key="1">
    <source>
        <dbReference type="ARBA" id="ARBA00022723"/>
    </source>
</evidence>
<keyword evidence="3" id="KW-0862">Zinc</keyword>
<keyword evidence="1" id="KW-0479">Metal-binding</keyword>
<proteinExistence type="predicted"/>
<dbReference type="Gene3D" id="3.30.50.10">
    <property type="entry name" value="Erythroid Transcription Factor GATA-1, subunit A"/>
    <property type="match status" value="1"/>
</dbReference>
<feature type="compositionally biased region" description="Low complexity" evidence="7">
    <location>
        <begin position="565"/>
        <end position="577"/>
    </location>
</feature>
<dbReference type="PANTHER" id="PTHR47172">
    <property type="entry name" value="OS01G0976800 PROTEIN"/>
    <property type="match status" value="1"/>
</dbReference>
<feature type="compositionally biased region" description="Basic and acidic residues" evidence="7">
    <location>
        <begin position="412"/>
        <end position="423"/>
    </location>
</feature>
<dbReference type="PANTHER" id="PTHR47172:SF24">
    <property type="entry name" value="GATA ZINC FINGER DOMAIN-CONTAINING PROTEIN 14-RELATED"/>
    <property type="match status" value="1"/>
</dbReference>
<comment type="caution">
    <text evidence="9">The sequence shown here is derived from an EMBL/GenBank/DDBJ whole genome shotgun (WGS) entry which is preliminary data.</text>
</comment>
<feature type="compositionally biased region" description="Basic residues" evidence="7">
    <location>
        <begin position="455"/>
        <end position="466"/>
    </location>
</feature>
<dbReference type="Pfam" id="PF00320">
    <property type="entry name" value="GATA"/>
    <property type="match status" value="1"/>
</dbReference>
<evidence type="ECO:0000256" key="4">
    <source>
        <dbReference type="ARBA" id="ARBA00023015"/>
    </source>
</evidence>
<dbReference type="Proteomes" id="UP000696485">
    <property type="component" value="Unassembled WGS sequence"/>
</dbReference>
<dbReference type="AlphaFoldDB" id="A0A9P5SIC0"/>
<dbReference type="InterPro" id="IPR000679">
    <property type="entry name" value="Znf_GATA"/>
</dbReference>
<evidence type="ECO:0000256" key="3">
    <source>
        <dbReference type="ARBA" id="ARBA00022833"/>
    </source>
</evidence>
<dbReference type="SMART" id="SM00401">
    <property type="entry name" value="ZnF_GATA"/>
    <property type="match status" value="1"/>
</dbReference>
<name>A0A9P5SIC0_9FUNG</name>
<feature type="compositionally biased region" description="Low complexity" evidence="7">
    <location>
        <begin position="94"/>
        <end position="131"/>
    </location>
</feature>
<evidence type="ECO:0000313" key="10">
    <source>
        <dbReference type="Proteomes" id="UP000696485"/>
    </source>
</evidence>
<dbReference type="EMBL" id="JAAAUY010000401">
    <property type="protein sequence ID" value="KAF9330383.1"/>
    <property type="molecule type" value="Genomic_DNA"/>
</dbReference>
<dbReference type="GO" id="GO:0008270">
    <property type="term" value="F:zinc ion binding"/>
    <property type="evidence" value="ECO:0007669"/>
    <property type="project" value="UniProtKB-KW"/>
</dbReference>
<evidence type="ECO:0000313" key="9">
    <source>
        <dbReference type="EMBL" id="KAF9330383.1"/>
    </source>
</evidence>
<reference evidence="9" key="1">
    <citation type="journal article" date="2020" name="Fungal Divers.">
        <title>Resolving the Mortierellaceae phylogeny through synthesis of multi-gene phylogenetics and phylogenomics.</title>
        <authorList>
            <person name="Vandepol N."/>
            <person name="Liber J."/>
            <person name="Desiro A."/>
            <person name="Na H."/>
            <person name="Kennedy M."/>
            <person name="Barry K."/>
            <person name="Grigoriev I.V."/>
            <person name="Miller A.N."/>
            <person name="O'Donnell K."/>
            <person name="Stajich J.E."/>
            <person name="Bonito G."/>
        </authorList>
    </citation>
    <scope>NUCLEOTIDE SEQUENCE</scope>
    <source>
        <strain evidence="9">NVP1</strain>
    </source>
</reference>
<protein>
    <recommendedName>
        <fullName evidence="8">GATA-type domain-containing protein</fullName>
    </recommendedName>
</protein>
<feature type="compositionally biased region" description="Acidic residues" evidence="7">
    <location>
        <begin position="163"/>
        <end position="176"/>
    </location>
</feature>
<feature type="region of interest" description="Disordered" evidence="7">
    <location>
        <begin position="523"/>
        <end position="577"/>
    </location>
</feature>
<gene>
    <name evidence="9" type="ORF">BG006_006677</name>
</gene>
<keyword evidence="2 6" id="KW-0863">Zinc-finger</keyword>
<dbReference type="CDD" id="cd00202">
    <property type="entry name" value="ZnF_GATA"/>
    <property type="match status" value="1"/>
</dbReference>
<feature type="compositionally biased region" description="Low complexity" evidence="7">
    <location>
        <begin position="153"/>
        <end position="162"/>
    </location>
</feature>
<evidence type="ECO:0000259" key="8">
    <source>
        <dbReference type="PROSITE" id="PS50114"/>
    </source>
</evidence>
<dbReference type="GO" id="GO:0043565">
    <property type="term" value="F:sequence-specific DNA binding"/>
    <property type="evidence" value="ECO:0007669"/>
    <property type="project" value="InterPro"/>
</dbReference>
<dbReference type="InterPro" id="IPR013088">
    <property type="entry name" value="Znf_NHR/GATA"/>
</dbReference>
<dbReference type="GO" id="GO:0006355">
    <property type="term" value="P:regulation of DNA-templated transcription"/>
    <property type="evidence" value="ECO:0007669"/>
    <property type="project" value="InterPro"/>
</dbReference>
<evidence type="ECO:0000256" key="2">
    <source>
        <dbReference type="ARBA" id="ARBA00022771"/>
    </source>
</evidence>
<feature type="compositionally biased region" description="Basic and acidic residues" evidence="7">
    <location>
        <begin position="261"/>
        <end position="278"/>
    </location>
</feature>
<dbReference type="SUPFAM" id="SSF57716">
    <property type="entry name" value="Glucocorticoid receptor-like (DNA-binding domain)"/>
    <property type="match status" value="1"/>
</dbReference>
<evidence type="ECO:0000256" key="5">
    <source>
        <dbReference type="ARBA" id="ARBA00023163"/>
    </source>
</evidence>
<dbReference type="PROSITE" id="PS50114">
    <property type="entry name" value="GATA_ZN_FINGER_2"/>
    <property type="match status" value="1"/>
</dbReference>
<dbReference type="PROSITE" id="PS00344">
    <property type="entry name" value="GATA_ZN_FINGER_1"/>
    <property type="match status" value="1"/>
</dbReference>
<evidence type="ECO:0000256" key="6">
    <source>
        <dbReference type="PROSITE-ProRule" id="PRU00094"/>
    </source>
</evidence>
<feature type="region of interest" description="Disordered" evidence="7">
    <location>
        <begin position="261"/>
        <end position="297"/>
    </location>
</feature>
<feature type="region of interest" description="Disordered" evidence="7">
    <location>
        <begin position="412"/>
        <end position="483"/>
    </location>
</feature>
<feature type="region of interest" description="Disordered" evidence="7">
    <location>
        <begin position="19"/>
        <end position="177"/>
    </location>
</feature>
<sequence length="577" mass="64666">MPLLHLRLRCRLFMTIPCTNARPPSGTTKSHDDGEERRYSIDPRWNDSKYQPYPSASASGYLVSDPPHSPSTTIHNHMRLQNHHVWDGAEPNGSTVNLPSPSTSTSSVYTPPLSLRAGPSYLQSLQPSSSQAHSKTQPLRPPSIQHPEDQRQEPNLPNPNLESNDEDEDEDYDDESWQSAKNLGFKFGTEMPTTIDLKAAIDSCDTLCKFALHYAQQSQDYPPQGYSDPGSLLLEEHERTTLQAIRSMSSAMLLGLRVNKECDKDGKDGKEGKDKETTEGGEDPFKSAPPEQVFNPKSSIKFGTDPPSDKMVHELAKAATSIFQLAIRIKAWVNMTPEERELDEEINIIRGKRCLVMDGSSSLPPDQFGHPQMDWAMLQAKSTFHTPMEKRVQHHQESVSKGMDSMDLDRRFGGGGEGAHDGHLSFTPGASGSKAKNKTVIKGGNSSKDESVPHQKYRKRAKRTHPPGRCMSCDSSDTPEWRRGPDGARTLCNACGLHYAKLLKRQNKEHKTKQDQQLQFITFPFRKRVKSQSPEAHRNGSKEPDTMRTENDRPLEQDMLIEPGQQQQQQQQQSSPL</sequence>